<dbReference type="Gene3D" id="3.30.450.20">
    <property type="entry name" value="PAS domain"/>
    <property type="match status" value="1"/>
</dbReference>
<evidence type="ECO:0000313" key="7">
    <source>
        <dbReference type="EMBL" id="RRS02369.1"/>
    </source>
</evidence>
<dbReference type="SMART" id="SM00091">
    <property type="entry name" value="PAS"/>
    <property type="match status" value="1"/>
</dbReference>
<dbReference type="InterPro" id="IPR029787">
    <property type="entry name" value="Nucleotide_cyclase"/>
</dbReference>
<evidence type="ECO:0000259" key="3">
    <source>
        <dbReference type="PROSITE" id="PS50112"/>
    </source>
</evidence>
<feature type="domain" description="PAS" evidence="3">
    <location>
        <begin position="148"/>
        <end position="177"/>
    </location>
</feature>
<dbReference type="SMART" id="SM00267">
    <property type="entry name" value="GGDEF"/>
    <property type="match status" value="1"/>
</dbReference>
<keyword evidence="2" id="KW-0472">Membrane</keyword>
<dbReference type="AlphaFoldDB" id="A0A3R8S603"/>
<dbReference type="InterPro" id="IPR000700">
    <property type="entry name" value="PAS-assoc_C"/>
</dbReference>
<accession>A0A3R8S603</accession>
<dbReference type="Gene3D" id="3.30.70.270">
    <property type="match status" value="1"/>
</dbReference>
<dbReference type="InterPro" id="IPR043128">
    <property type="entry name" value="Rev_trsase/Diguanyl_cyclase"/>
</dbReference>
<keyword evidence="2" id="KW-1133">Transmembrane helix</keyword>
<dbReference type="Pfam" id="PF13426">
    <property type="entry name" value="PAS_9"/>
    <property type="match status" value="1"/>
</dbReference>
<feature type="transmembrane region" description="Helical" evidence="2">
    <location>
        <begin position="41"/>
        <end position="60"/>
    </location>
</feature>
<dbReference type="RefSeq" id="WP_125245096.1">
    <property type="nucleotide sequence ID" value="NZ_RSED01000023.1"/>
</dbReference>
<feature type="domain" description="PAC" evidence="4">
    <location>
        <begin position="208"/>
        <end position="260"/>
    </location>
</feature>
<feature type="transmembrane region" description="Helical" evidence="2">
    <location>
        <begin position="100"/>
        <end position="121"/>
    </location>
</feature>
<evidence type="ECO:0000259" key="4">
    <source>
        <dbReference type="PROSITE" id="PS50113"/>
    </source>
</evidence>
<evidence type="ECO:0000256" key="1">
    <source>
        <dbReference type="ARBA" id="ARBA00051114"/>
    </source>
</evidence>
<dbReference type="PROSITE" id="PS50887">
    <property type="entry name" value="GGDEF"/>
    <property type="match status" value="1"/>
</dbReference>
<keyword evidence="2" id="KW-0812">Transmembrane</keyword>
<dbReference type="OrthoDB" id="9813903at2"/>
<dbReference type="SUPFAM" id="SSF55073">
    <property type="entry name" value="Nucleotide cyclase"/>
    <property type="match status" value="1"/>
</dbReference>
<organism evidence="7 8">
    <name type="scientific">Aquabacterium soli</name>
    <dbReference type="NCBI Taxonomy" id="2493092"/>
    <lineage>
        <taxon>Bacteria</taxon>
        <taxon>Pseudomonadati</taxon>
        <taxon>Pseudomonadota</taxon>
        <taxon>Betaproteobacteria</taxon>
        <taxon>Burkholderiales</taxon>
        <taxon>Aquabacterium</taxon>
    </lineage>
</organism>
<comment type="catalytic activity">
    <reaction evidence="1">
        <text>3',3'-c-di-GMP + H2O = 5'-phosphoguanylyl(3'-&gt;5')guanosine + H(+)</text>
        <dbReference type="Rhea" id="RHEA:24902"/>
        <dbReference type="ChEBI" id="CHEBI:15377"/>
        <dbReference type="ChEBI" id="CHEBI:15378"/>
        <dbReference type="ChEBI" id="CHEBI:58754"/>
        <dbReference type="ChEBI" id="CHEBI:58805"/>
        <dbReference type="EC" id="3.1.4.52"/>
    </reaction>
    <physiologicalReaction direction="left-to-right" evidence="1">
        <dbReference type="Rhea" id="RHEA:24903"/>
    </physiologicalReaction>
</comment>
<sequence length="714" mass="77826">MNTSNWLLPTPQEEAAACAATVENLENPGRADPPVRLLRHVMLPTTIALVAVVLLFVFIAGHQMYQAQVAAAWADDPASMSAEVRPGTRGQDADLISGHLLLNVAGAGAATVALMLCVMVVRVRDAEARLRRADMALRLAATAFESQDGIMVLDERGAILQVNQAFTDITGYSLHEVRRRPVEILQAAANPPDLYDTIARQLAERGRWVGDLWSQRKNGEVYPKRLSLTLVRSAPGEPRYCVGSFADITEHKQAEARIEQLAFYDPLTGLPNRRLLQDRLQQAVAASRLNGQGAALLLIDLDEFKTLNDTLGHDMGDRLLQQLATRLQGALRERDTLARLGGDEFVVVLQELSPGLHESAEQAREVGERLLSALAAPCELDGHEHHSTCSIGVAMFGAAHPVASLEELMKHADLAMYEGKAAGRNTLRFFDPAMQNAISQRTALESDLRRGLQRGELLLHYQAQVDDTGRLLGAEALVRWQHLQRGMVSPAEFIPVAEQGGLILPLGEWVLLTACRQLASWALHPLLGRLTLSVNVSARQFHQPDFVDQVVMALQRTGARADRLKLELTESVLIDDVDAVVSRMGALKACGVRFSLDDFGTGYSSLNYLKRLPLSQLKIDQSFVRHVLTDSNDAAIARTIIALAAAMGLSVIAEGVETQAQREFLKRHGCTSYQGYLFGRPMPLAAFEALAQATAQDASPAGRHSVLGARTLGA</sequence>
<dbReference type="SMART" id="SM00052">
    <property type="entry name" value="EAL"/>
    <property type="match status" value="1"/>
</dbReference>
<dbReference type="NCBIfam" id="TIGR00254">
    <property type="entry name" value="GGDEF"/>
    <property type="match status" value="1"/>
</dbReference>
<dbReference type="GO" id="GO:0071111">
    <property type="term" value="F:cyclic-guanylate-specific phosphodiesterase activity"/>
    <property type="evidence" value="ECO:0007669"/>
    <property type="project" value="UniProtKB-EC"/>
</dbReference>
<evidence type="ECO:0000259" key="5">
    <source>
        <dbReference type="PROSITE" id="PS50883"/>
    </source>
</evidence>
<name>A0A3R8S603_9BURK</name>
<dbReference type="CDD" id="cd00130">
    <property type="entry name" value="PAS"/>
    <property type="match status" value="1"/>
</dbReference>
<comment type="caution">
    <text evidence="7">The sequence shown here is derived from an EMBL/GenBank/DDBJ whole genome shotgun (WGS) entry which is preliminary data.</text>
</comment>
<dbReference type="InterPro" id="IPR035919">
    <property type="entry name" value="EAL_sf"/>
</dbReference>
<feature type="domain" description="EAL" evidence="5">
    <location>
        <begin position="441"/>
        <end position="695"/>
    </location>
</feature>
<dbReference type="Proteomes" id="UP000269265">
    <property type="component" value="Unassembled WGS sequence"/>
</dbReference>
<dbReference type="PROSITE" id="PS50883">
    <property type="entry name" value="EAL"/>
    <property type="match status" value="1"/>
</dbReference>
<dbReference type="PANTHER" id="PTHR44757">
    <property type="entry name" value="DIGUANYLATE CYCLASE DGCP"/>
    <property type="match status" value="1"/>
</dbReference>
<dbReference type="InterPro" id="IPR052155">
    <property type="entry name" value="Biofilm_reg_signaling"/>
</dbReference>
<dbReference type="Pfam" id="PF00563">
    <property type="entry name" value="EAL"/>
    <property type="match status" value="1"/>
</dbReference>
<dbReference type="InterPro" id="IPR000014">
    <property type="entry name" value="PAS"/>
</dbReference>
<dbReference type="InterPro" id="IPR035965">
    <property type="entry name" value="PAS-like_dom_sf"/>
</dbReference>
<dbReference type="SUPFAM" id="SSF141868">
    <property type="entry name" value="EAL domain-like"/>
    <property type="match status" value="1"/>
</dbReference>
<dbReference type="PROSITE" id="PS50113">
    <property type="entry name" value="PAC"/>
    <property type="match status" value="1"/>
</dbReference>
<dbReference type="PROSITE" id="PS50112">
    <property type="entry name" value="PAS"/>
    <property type="match status" value="1"/>
</dbReference>
<evidence type="ECO:0000313" key="8">
    <source>
        <dbReference type="Proteomes" id="UP000269265"/>
    </source>
</evidence>
<reference evidence="7 8" key="1">
    <citation type="submission" date="2018-12" db="EMBL/GenBank/DDBJ databases">
        <title>The whole draft genome of Aquabacterium sp. SJQ9.</title>
        <authorList>
            <person name="Sun L."/>
            <person name="Gao X."/>
            <person name="Chen W."/>
            <person name="Huang K."/>
        </authorList>
    </citation>
    <scope>NUCLEOTIDE SEQUENCE [LARGE SCALE GENOMIC DNA]</scope>
    <source>
        <strain evidence="7 8">SJQ9</strain>
    </source>
</reference>
<dbReference type="NCBIfam" id="TIGR00229">
    <property type="entry name" value="sensory_box"/>
    <property type="match status" value="1"/>
</dbReference>
<dbReference type="PANTHER" id="PTHR44757:SF2">
    <property type="entry name" value="BIOFILM ARCHITECTURE MAINTENANCE PROTEIN MBAA"/>
    <property type="match status" value="1"/>
</dbReference>
<dbReference type="Gene3D" id="3.20.20.450">
    <property type="entry name" value="EAL domain"/>
    <property type="match status" value="1"/>
</dbReference>
<dbReference type="GO" id="GO:0071732">
    <property type="term" value="P:cellular response to nitric oxide"/>
    <property type="evidence" value="ECO:0007669"/>
    <property type="project" value="UniProtKB-ARBA"/>
</dbReference>
<dbReference type="EMBL" id="RSED01000023">
    <property type="protein sequence ID" value="RRS02369.1"/>
    <property type="molecule type" value="Genomic_DNA"/>
</dbReference>
<keyword evidence="8" id="KW-1185">Reference proteome</keyword>
<evidence type="ECO:0000259" key="6">
    <source>
        <dbReference type="PROSITE" id="PS50887"/>
    </source>
</evidence>
<dbReference type="FunFam" id="3.30.70.270:FF:000001">
    <property type="entry name" value="Diguanylate cyclase domain protein"/>
    <property type="match status" value="1"/>
</dbReference>
<dbReference type="CDD" id="cd01948">
    <property type="entry name" value="EAL"/>
    <property type="match status" value="1"/>
</dbReference>
<dbReference type="InterPro" id="IPR000160">
    <property type="entry name" value="GGDEF_dom"/>
</dbReference>
<dbReference type="SUPFAM" id="SSF55785">
    <property type="entry name" value="PYP-like sensor domain (PAS domain)"/>
    <property type="match status" value="1"/>
</dbReference>
<gene>
    <name evidence="7" type="ORF">EIP75_20685</name>
</gene>
<dbReference type="InterPro" id="IPR001633">
    <property type="entry name" value="EAL_dom"/>
</dbReference>
<evidence type="ECO:0000256" key="2">
    <source>
        <dbReference type="SAM" id="Phobius"/>
    </source>
</evidence>
<proteinExistence type="predicted"/>
<protein>
    <submittedName>
        <fullName evidence="7">EAL domain-containing protein</fullName>
    </submittedName>
</protein>
<dbReference type="Pfam" id="PF00990">
    <property type="entry name" value="GGDEF"/>
    <property type="match status" value="1"/>
</dbReference>
<feature type="domain" description="GGDEF" evidence="6">
    <location>
        <begin position="292"/>
        <end position="432"/>
    </location>
</feature>
<dbReference type="CDD" id="cd01949">
    <property type="entry name" value="GGDEF"/>
    <property type="match status" value="1"/>
</dbReference>
<dbReference type="FunFam" id="3.20.20.450:FF:000001">
    <property type="entry name" value="Cyclic di-GMP phosphodiesterase yahA"/>
    <property type="match status" value="1"/>
</dbReference>